<dbReference type="Pfam" id="PF01048">
    <property type="entry name" value="PNP_UDP_1"/>
    <property type="match status" value="1"/>
</dbReference>
<feature type="non-terminal residue" evidence="2">
    <location>
        <position position="219"/>
    </location>
</feature>
<dbReference type="InterPro" id="IPR053137">
    <property type="entry name" value="NLR-like"/>
</dbReference>
<evidence type="ECO:0000259" key="1">
    <source>
        <dbReference type="Pfam" id="PF01048"/>
    </source>
</evidence>
<dbReference type="OrthoDB" id="1658288at2759"/>
<dbReference type="InterPro" id="IPR035994">
    <property type="entry name" value="Nucleoside_phosphorylase_sf"/>
</dbReference>
<feature type="domain" description="Nucleoside phosphorylase" evidence="1">
    <location>
        <begin position="14"/>
        <end position="132"/>
    </location>
</feature>
<keyword evidence="3" id="KW-1185">Reference proteome</keyword>
<dbReference type="EMBL" id="JAADJG010001246">
    <property type="protein sequence ID" value="KAF4419999.1"/>
    <property type="molecule type" value="Genomic_DNA"/>
</dbReference>
<evidence type="ECO:0000313" key="2">
    <source>
        <dbReference type="EMBL" id="KAF4419999.1"/>
    </source>
</evidence>
<dbReference type="GO" id="GO:0009116">
    <property type="term" value="P:nucleoside metabolic process"/>
    <property type="evidence" value="ECO:0007669"/>
    <property type="project" value="InterPro"/>
</dbReference>
<sequence length="219" mass="24310">MASQGPPTERRSFRVAIICALPREADAVNLLFDQFWDDEGDLYGRADGDTNTYITGRIGGHDVVLAVLPSMGTNSAAAATASLRSSYTGLKLAILVGICGGVPRIANFDAYLGDVVVSKAIIQYDYGRQYPSHFAVKNTIEDSLGRANKDIRSLLAVFETELMRERLQADASKHLKHLQEAAREASKKKRRQANYQYPGTKEDKLYPATYAHRHRKWCS</sequence>
<dbReference type="PANTHER" id="PTHR46082:SF6">
    <property type="entry name" value="AAA+ ATPASE DOMAIN-CONTAINING PROTEIN-RELATED"/>
    <property type="match status" value="1"/>
</dbReference>
<dbReference type="Proteomes" id="UP000605986">
    <property type="component" value="Unassembled WGS sequence"/>
</dbReference>
<dbReference type="InterPro" id="IPR000845">
    <property type="entry name" value="Nucleoside_phosphorylase_d"/>
</dbReference>
<dbReference type="PANTHER" id="PTHR46082">
    <property type="entry name" value="ATP/GTP-BINDING PROTEIN-RELATED"/>
    <property type="match status" value="1"/>
</dbReference>
<organism evidence="2 3">
    <name type="scientific">Fusarium austroafricanum</name>
    <dbReference type="NCBI Taxonomy" id="2364996"/>
    <lineage>
        <taxon>Eukaryota</taxon>
        <taxon>Fungi</taxon>
        <taxon>Dikarya</taxon>
        <taxon>Ascomycota</taxon>
        <taxon>Pezizomycotina</taxon>
        <taxon>Sordariomycetes</taxon>
        <taxon>Hypocreomycetidae</taxon>
        <taxon>Hypocreales</taxon>
        <taxon>Nectriaceae</taxon>
        <taxon>Fusarium</taxon>
        <taxon>Fusarium concolor species complex</taxon>
    </lineage>
</organism>
<comment type="caution">
    <text evidence="2">The sequence shown here is derived from an EMBL/GenBank/DDBJ whole genome shotgun (WGS) entry which is preliminary data.</text>
</comment>
<reference evidence="2" key="1">
    <citation type="submission" date="2020-01" db="EMBL/GenBank/DDBJ databases">
        <title>Identification and distribution of gene clusters putatively required for synthesis of sphingolipid metabolism inhibitors in phylogenetically diverse species of the filamentous fungus Fusarium.</title>
        <authorList>
            <person name="Kim H.-S."/>
            <person name="Busman M."/>
            <person name="Brown D.W."/>
            <person name="Divon H."/>
            <person name="Uhlig S."/>
            <person name="Proctor R.H."/>
        </authorList>
    </citation>
    <scope>NUCLEOTIDE SEQUENCE</scope>
    <source>
        <strain evidence="2">NRRL 53441</strain>
    </source>
</reference>
<protein>
    <submittedName>
        <fullName evidence="2">Phosphorylase superfamily protein</fullName>
    </submittedName>
</protein>
<dbReference type="AlphaFoldDB" id="A0A8H4JDQ1"/>
<accession>A0A8H4JDQ1</accession>
<proteinExistence type="predicted"/>
<evidence type="ECO:0000313" key="3">
    <source>
        <dbReference type="Proteomes" id="UP000605986"/>
    </source>
</evidence>
<dbReference type="Gene3D" id="3.40.50.1580">
    <property type="entry name" value="Nucleoside phosphorylase domain"/>
    <property type="match status" value="1"/>
</dbReference>
<gene>
    <name evidence="2" type="ORF">F53441_14405</name>
</gene>
<dbReference type="GO" id="GO:0003824">
    <property type="term" value="F:catalytic activity"/>
    <property type="evidence" value="ECO:0007669"/>
    <property type="project" value="InterPro"/>
</dbReference>
<dbReference type="SUPFAM" id="SSF53167">
    <property type="entry name" value="Purine and uridine phosphorylases"/>
    <property type="match status" value="1"/>
</dbReference>
<name>A0A8H4JDQ1_9HYPO</name>